<evidence type="ECO:0000256" key="1">
    <source>
        <dbReference type="ARBA" id="ARBA00004117"/>
    </source>
</evidence>
<evidence type="ECO:0000256" key="6">
    <source>
        <dbReference type="PIRNR" id="PIRNR002889"/>
    </source>
</evidence>
<keyword evidence="7" id="KW-0969">Cilium</keyword>
<proteinExistence type="inferred from homology"/>
<dbReference type="RefSeq" id="WP_284361616.1">
    <property type="nucleotide sequence ID" value="NZ_BPFZ01000018.1"/>
</dbReference>
<protein>
    <recommendedName>
        <fullName evidence="3 6">Flagellar basal body rod protein FlgB</fullName>
    </recommendedName>
</protein>
<reference evidence="7" key="2">
    <citation type="journal article" date="2023" name="ISME Commun">
        <title>Characterization of a bloom-associated alphaproteobacterial lineage, 'Candidatus Phycosocius': insights into freshwater algal-bacterial interactions.</title>
        <authorList>
            <person name="Tanabe Y."/>
            <person name="Yamaguchi H."/>
            <person name="Yoshida M."/>
            <person name="Kai A."/>
            <person name="Okazaki Y."/>
        </authorList>
    </citation>
    <scope>NUCLEOTIDE SEQUENCE</scope>
    <source>
        <strain evidence="7">BOTRYCO-1</strain>
    </source>
</reference>
<accession>A0ABQ4PYK2</accession>
<gene>
    <name evidence="7" type="primary">flgB</name>
    <name evidence="7" type="ORF">PsB1_2213</name>
</gene>
<evidence type="ECO:0000256" key="5">
    <source>
        <dbReference type="ARBA" id="ARBA00024934"/>
    </source>
</evidence>
<evidence type="ECO:0000256" key="4">
    <source>
        <dbReference type="ARBA" id="ARBA00023143"/>
    </source>
</evidence>
<comment type="function">
    <text evidence="5 6">Structural component of flagellum, the bacterial motility apparatus. Part of the rod structure of flagellar basal body.</text>
</comment>
<evidence type="ECO:0000313" key="7">
    <source>
        <dbReference type="EMBL" id="GIU68059.1"/>
    </source>
</evidence>
<comment type="subunit">
    <text evidence="6">The basal body constitutes a major portion of the flagellar organelle and consists of a number of rings mounted on a central rod.</text>
</comment>
<comment type="caution">
    <text evidence="7">The sequence shown here is derived from an EMBL/GenBank/DDBJ whole genome shotgun (WGS) entry which is preliminary data.</text>
</comment>
<keyword evidence="8" id="KW-1185">Reference proteome</keyword>
<sequence length="120" mass="13223">MTYQGLDPLTHVLLVKALDGLLLRQEYIAQNIANASTPDYKPVRVTFEQALKEAKNDGISEISQLKPQVYEDLNARGQGVRLDMELASATQAALRFSGLIEVLGRHFALQRILVSASGRS</sequence>
<dbReference type="EMBL" id="BPFZ01000018">
    <property type="protein sequence ID" value="GIU68059.1"/>
    <property type="molecule type" value="Genomic_DNA"/>
</dbReference>
<keyword evidence="4 6" id="KW-0975">Bacterial flagellum</keyword>
<dbReference type="InterPro" id="IPR006300">
    <property type="entry name" value="FlgB"/>
</dbReference>
<dbReference type="Proteomes" id="UP001161064">
    <property type="component" value="Unassembled WGS sequence"/>
</dbReference>
<keyword evidence="7" id="KW-0282">Flagellum</keyword>
<evidence type="ECO:0000256" key="3">
    <source>
        <dbReference type="ARBA" id="ARBA00014376"/>
    </source>
</evidence>
<name>A0ABQ4PYK2_9PROT</name>
<keyword evidence="7" id="KW-0966">Cell projection</keyword>
<comment type="subcellular location">
    <subcellularLocation>
        <location evidence="1 6">Bacterial flagellum basal body</location>
    </subcellularLocation>
</comment>
<evidence type="ECO:0000313" key="8">
    <source>
        <dbReference type="Proteomes" id="UP001161064"/>
    </source>
</evidence>
<comment type="similarity">
    <text evidence="2 6">Belongs to the flagella basal body rod proteins family.</text>
</comment>
<dbReference type="PIRSF" id="PIRSF002889">
    <property type="entry name" value="Rod_FlgB"/>
    <property type="match status" value="1"/>
</dbReference>
<evidence type="ECO:0000256" key="2">
    <source>
        <dbReference type="ARBA" id="ARBA00009677"/>
    </source>
</evidence>
<organism evidence="7 8">
    <name type="scientific">Candidatus Phycosocius spiralis</name>
    <dbReference type="NCBI Taxonomy" id="2815099"/>
    <lineage>
        <taxon>Bacteria</taxon>
        <taxon>Pseudomonadati</taxon>
        <taxon>Pseudomonadota</taxon>
        <taxon>Alphaproteobacteria</taxon>
        <taxon>Caulobacterales</taxon>
        <taxon>Caulobacterales incertae sedis</taxon>
        <taxon>Candidatus Phycosocius</taxon>
    </lineage>
</organism>
<reference evidence="7" key="1">
    <citation type="submission" date="2021-05" db="EMBL/GenBank/DDBJ databases">
        <authorList>
            <person name="Tanabe Y."/>
        </authorList>
    </citation>
    <scope>NUCLEOTIDE SEQUENCE</scope>
    <source>
        <strain evidence="7">BOTRYCO-1</strain>
    </source>
</reference>